<keyword evidence="2" id="KW-1133">Transmembrane helix</keyword>
<evidence type="ECO:0000313" key="4">
    <source>
        <dbReference type="Proteomes" id="UP000609849"/>
    </source>
</evidence>
<dbReference type="EMBL" id="JACRWE010000002">
    <property type="protein sequence ID" value="MBC5996134.1"/>
    <property type="molecule type" value="Genomic_DNA"/>
</dbReference>
<feature type="transmembrane region" description="Helical" evidence="2">
    <location>
        <begin position="27"/>
        <end position="44"/>
    </location>
</feature>
<organism evidence="3 4">
    <name type="scientific">Romboutsia faecis</name>
    <dbReference type="NCBI Taxonomy" id="2764597"/>
    <lineage>
        <taxon>Bacteria</taxon>
        <taxon>Bacillati</taxon>
        <taxon>Bacillota</taxon>
        <taxon>Clostridia</taxon>
        <taxon>Peptostreptococcales</taxon>
        <taxon>Peptostreptococcaceae</taxon>
        <taxon>Romboutsia</taxon>
    </lineage>
</organism>
<accession>A0ABR7JMK6</accession>
<reference evidence="3 4" key="1">
    <citation type="submission" date="2020-08" db="EMBL/GenBank/DDBJ databases">
        <authorList>
            <person name="Liu C."/>
            <person name="Sun Q."/>
        </authorList>
    </citation>
    <scope>NUCLEOTIDE SEQUENCE [LARGE SCALE GENOMIC DNA]</scope>
    <source>
        <strain evidence="3 4">NSJ-18</strain>
    </source>
</reference>
<dbReference type="RefSeq" id="WP_153924232.1">
    <property type="nucleotide sequence ID" value="NZ_JACRWE010000002.1"/>
</dbReference>
<feature type="region of interest" description="Disordered" evidence="1">
    <location>
        <begin position="209"/>
        <end position="228"/>
    </location>
</feature>
<keyword evidence="2" id="KW-0812">Transmembrane</keyword>
<name>A0ABR7JMK6_9FIRM</name>
<proteinExistence type="predicted"/>
<protein>
    <submittedName>
        <fullName evidence="3">DUF2953 domain-containing protein</fullName>
    </submittedName>
</protein>
<evidence type="ECO:0000313" key="3">
    <source>
        <dbReference type="EMBL" id="MBC5996134.1"/>
    </source>
</evidence>
<keyword evidence="4" id="KW-1185">Reference proteome</keyword>
<sequence length="228" mass="27026">MFNKISIKSIDNYYLENNTNMKHIEMFNLYFFIAITILVLFIIYKSRLNIIISIDIDNNTKLIKLNIKYLFNLLNIKIQLYPPKKSIVKKEEIKNKKEKEKSETRKIKLFSYEILRIYAVASNVQVKELYSNISFGNKNIYFTCFIYVFINTIYGNLSNLINAEKIYLNVEPNFLENYINGKVKIHISPKIEDLWKLAIAFIQNYRKNKDGDRNESNRVNTKPYGDNA</sequence>
<keyword evidence="2" id="KW-0472">Membrane</keyword>
<dbReference type="Proteomes" id="UP000609849">
    <property type="component" value="Unassembled WGS sequence"/>
</dbReference>
<evidence type="ECO:0000256" key="1">
    <source>
        <dbReference type="SAM" id="MobiDB-lite"/>
    </source>
</evidence>
<gene>
    <name evidence="3" type="ORF">H8923_05115</name>
</gene>
<comment type="caution">
    <text evidence="3">The sequence shown here is derived from an EMBL/GenBank/DDBJ whole genome shotgun (WGS) entry which is preliminary data.</text>
</comment>
<dbReference type="InterPro" id="IPR021338">
    <property type="entry name" value="DUF2953"/>
</dbReference>
<evidence type="ECO:0000256" key="2">
    <source>
        <dbReference type="SAM" id="Phobius"/>
    </source>
</evidence>
<dbReference type="Pfam" id="PF11167">
    <property type="entry name" value="DUF2953"/>
    <property type="match status" value="1"/>
</dbReference>